<dbReference type="AlphaFoldDB" id="A0AA91I5Y2"/>
<sequence length="229" mass="26809">MDKLFLLIIAALLLFFLHEYYLLYFKNIESISDSKLEELFIKLKIALIKDLPKYMVRKHQDDGNDYRRVYARARDILYKILDRYRYIYLNVENKYGSIEIKHNPNFHINGAGRIVINNIDEIEQDVLLCFCFYLYLGGYMRHTDGLVPDTKNMFQILDYLIDKRNSAEAVFFKGLVFKYGVEIDTMPDLEFATKLLNLAGQKGVGLASFELEGINKFSYLYSTNAEKPA</sequence>
<organism evidence="1 2">
    <name type="scientific">Methylomonas koyamae</name>
    <dbReference type="NCBI Taxonomy" id="702114"/>
    <lineage>
        <taxon>Bacteria</taxon>
        <taxon>Pseudomonadati</taxon>
        <taxon>Pseudomonadota</taxon>
        <taxon>Gammaproteobacteria</taxon>
        <taxon>Methylococcales</taxon>
        <taxon>Methylococcaceae</taxon>
        <taxon>Methylomonas</taxon>
    </lineage>
</organism>
<name>A0AA91I5Y2_9GAMM</name>
<accession>A0AA91I5Y2</accession>
<protein>
    <submittedName>
        <fullName evidence="1">Uncharacterized protein</fullName>
    </submittedName>
</protein>
<comment type="caution">
    <text evidence="1">The sequence shown here is derived from an EMBL/GenBank/DDBJ whole genome shotgun (WGS) entry which is preliminary data.</text>
</comment>
<dbReference type="RefSeq" id="WP_064026227.1">
    <property type="nucleotide sequence ID" value="NZ_LUUL01000063.1"/>
</dbReference>
<evidence type="ECO:0000313" key="2">
    <source>
        <dbReference type="Proteomes" id="UP000077734"/>
    </source>
</evidence>
<dbReference type="Proteomes" id="UP000077734">
    <property type="component" value="Unassembled WGS sequence"/>
</dbReference>
<reference evidence="1 2" key="1">
    <citation type="submission" date="2016-03" db="EMBL/GenBank/DDBJ databases">
        <authorList>
            <person name="Heylen K."/>
            <person name="De Vos P."/>
            <person name="Vekeman B."/>
        </authorList>
    </citation>
    <scope>NUCLEOTIDE SEQUENCE [LARGE SCALE GENOMIC DNA]</scope>
    <source>
        <strain evidence="1 2">R-49807</strain>
    </source>
</reference>
<dbReference type="EMBL" id="LUUL01000063">
    <property type="protein sequence ID" value="OAI27465.1"/>
    <property type="molecule type" value="Genomic_DNA"/>
</dbReference>
<evidence type="ECO:0000313" key="1">
    <source>
        <dbReference type="EMBL" id="OAI27465.1"/>
    </source>
</evidence>
<gene>
    <name evidence="1" type="ORF">A1356_08975</name>
</gene>
<proteinExistence type="predicted"/>
<keyword evidence="2" id="KW-1185">Reference proteome</keyword>